<feature type="region of interest" description="Disordered" evidence="1">
    <location>
        <begin position="109"/>
        <end position="147"/>
    </location>
</feature>
<evidence type="ECO:0000259" key="2">
    <source>
        <dbReference type="Pfam" id="PF01336"/>
    </source>
</evidence>
<name>A0A1H8WZU0_9BRAD</name>
<dbReference type="EMBL" id="FODT01000015">
    <property type="protein sequence ID" value="SEP33119.1"/>
    <property type="molecule type" value="Genomic_DNA"/>
</dbReference>
<feature type="compositionally biased region" description="Basic and acidic residues" evidence="1">
    <location>
        <begin position="126"/>
        <end position="147"/>
    </location>
</feature>
<keyword evidence="4" id="KW-1185">Reference proteome</keyword>
<dbReference type="AlphaFoldDB" id="A0A1H8WZU0"/>
<proteinExistence type="predicted"/>
<accession>A0A1H8WZU0</accession>
<protein>
    <submittedName>
        <fullName evidence="3">DNA polymerase-3 subunit alpha/error-prone DNA polymerase</fullName>
    </submittedName>
</protein>
<evidence type="ECO:0000313" key="4">
    <source>
        <dbReference type="Proteomes" id="UP000199615"/>
    </source>
</evidence>
<reference evidence="4" key="1">
    <citation type="submission" date="2016-10" db="EMBL/GenBank/DDBJ databases">
        <authorList>
            <person name="Varghese N."/>
            <person name="Submissions S."/>
        </authorList>
    </citation>
    <scope>NUCLEOTIDE SEQUENCE [LARGE SCALE GENOMIC DNA]</scope>
    <source>
        <strain evidence="4">DSM 123</strain>
    </source>
</reference>
<dbReference type="InterPro" id="IPR004365">
    <property type="entry name" value="NA-bd_OB_tRNA"/>
</dbReference>
<dbReference type="GO" id="GO:0003676">
    <property type="term" value="F:nucleic acid binding"/>
    <property type="evidence" value="ECO:0007669"/>
    <property type="project" value="InterPro"/>
</dbReference>
<evidence type="ECO:0000256" key="1">
    <source>
        <dbReference type="SAM" id="MobiDB-lite"/>
    </source>
</evidence>
<evidence type="ECO:0000313" key="3">
    <source>
        <dbReference type="EMBL" id="SEP33119.1"/>
    </source>
</evidence>
<dbReference type="CDD" id="cd04485">
    <property type="entry name" value="DnaE_OBF"/>
    <property type="match status" value="1"/>
</dbReference>
<dbReference type="Proteomes" id="UP000199615">
    <property type="component" value="Unassembled WGS sequence"/>
</dbReference>
<organism evidence="3 4">
    <name type="scientific">Rhodopseudomonas pseudopalustris</name>
    <dbReference type="NCBI Taxonomy" id="1513892"/>
    <lineage>
        <taxon>Bacteria</taxon>
        <taxon>Pseudomonadati</taxon>
        <taxon>Pseudomonadota</taxon>
        <taxon>Alphaproteobacteria</taxon>
        <taxon>Hyphomicrobiales</taxon>
        <taxon>Nitrobacteraceae</taxon>
        <taxon>Rhodopseudomonas</taxon>
    </lineage>
</organism>
<dbReference type="Pfam" id="PF01336">
    <property type="entry name" value="tRNA_anti-codon"/>
    <property type="match status" value="1"/>
</dbReference>
<sequence>MRAHPVSFLRDDLRSSSIVTCAEAMSARDGLWLEAAGFVLVRQMPDSAKGVIFITLEDESGIANLVVWPQVFEQYRRVVLSAGMLAVRGRIQRKGEVVHPVARHLSDLGRTCQRRPPGQRLSLPHGRGDELHHGSPALDRRGLPNSA</sequence>
<gene>
    <name evidence="3" type="ORF">SAMN05444123_11514</name>
</gene>
<feature type="domain" description="OB" evidence="2">
    <location>
        <begin position="37"/>
        <end position="96"/>
    </location>
</feature>